<evidence type="ECO:0000313" key="2">
    <source>
        <dbReference type="Proteomes" id="UP000504623"/>
    </source>
</evidence>
<proteinExistence type="predicted"/>
<dbReference type="CTD" id="283643"/>
<dbReference type="RefSeq" id="XP_006839655.1">
    <property type="nucleotide sequence ID" value="XM_006839592.1"/>
</dbReference>
<reference evidence="3" key="1">
    <citation type="submission" date="2025-08" db="UniProtKB">
        <authorList>
            <consortium name="RefSeq"/>
        </authorList>
    </citation>
    <scope>IDENTIFICATION</scope>
    <source>
        <tissue evidence="3">Spleen</tissue>
    </source>
</reference>
<feature type="domain" description="Tubulin epsilon and delta complex protein 1" evidence="1">
    <location>
        <begin position="93"/>
        <end position="269"/>
    </location>
</feature>
<organism evidence="2 3">
    <name type="scientific">Chrysochloris asiatica</name>
    <name type="common">Cape golden mole</name>
    <dbReference type="NCBI Taxonomy" id="185453"/>
    <lineage>
        <taxon>Eukaryota</taxon>
        <taxon>Metazoa</taxon>
        <taxon>Chordata</taxon>
        <taxon>Craniata</taxon>
        <taxon>Vertebrata</taxon>
        <taxon>Euteleostomi</taxon>
        <taxon>Mammalia</taxon>
        <taxon>Eutheria</taxon>
        <taxon>Afrotheria</taxon>
        <taxon>Chrysochloridae</taxon>
        <taxon>Chrysochlorinae</taxon>
        <taxon>Chrysochloris</taxon>
    </lineage>
</organism>
<protein>
    <submittedName>
        <fullName evidence="3">Uncharacterized protein C14orf80 homolog</fullName>
    </submittedName>
</protein>
<dbReference type="OrthoDB" id="9906141at2759"/>
<name>A0A9B0WKW0_CHRAS</name>
<dbReference type="GeneID" id="102822263"/>
<accession>A0A9B0WKW0</accession>
<evidence type="ECO:0000313" key="3">
    <source>
        <dbReference type="RefSeq" id="XP_006839655.1"/>
    </source>
</evidence>
<dbReference type="InterPro" id="IPR027996">
    <property type="entry name" value="TEDC1_dom"/>
</dbReference>
<keyword evidence="2" id="KW-1185">Reference proteome</keyword>
<evidence type="ECO:0000259" key="1">
    <source>
        <dbReference type="Pfam" id="PF14970"/>
    </source>
</evidence>
<dbReference type="Proteomes" id="UP000504623">
    <property type="component" value="Unplaced"/>
</dbReference>
<dbReference type="InterPro" id="IPR043535">
    <property type="entry name" value="TEDC1"/>
</dbReference>
<dbReference type="PANTHER" id="PTHR35076">
    <property type="entry name" value="TUBULIN EPSILON AND DELTA COMPLEX PROTEIN 1"/>
    <property type="match status" value="1"/>
</dbReference>
<dbReference type="Pfam" id="PF14970">
    <property type="entry name" value="TEDC1"/>
    <property type="match status" value="1"/>
</dbReference>
<dbReference type="AlphaFoldDB" id="A0A9B0WKW0"/>
<gene>
    <name evidence="3" type="primary">LOC102822263</name>
</gene>
<dbReference type="PANTHER" id="PTHR35076:SF1">
    <property type="entry name" value="TUBULIN EPSILON AND DELTA COMPLEX PROTEIN 1"/>
    <property type="match status" value="1"/>
</dbReference>
<sequence length="434" mass="48859">MGRRRWRQQRGDCRVGVRAEALPEAIAALSRTLPTGPSPEIFRRAKFDLPEAVPALWQLLFHVLSQVPEDCATTSLTPEAQVRWVKSTLRSQGYPRPALALLPEDGTQGSRELLLALSWLLARGPLLERVLTCTRVRLGDEMSVCECVDLARGRASLDQPTACKDSNSCLDVRHVQWLMGKLRFQWRNLISSHQEHCALLSKIHQYTRGCHSDRNLCHLSVAEVELLSDPEVGKQLLQRLECENARLEAALDWCRLEPVFWKWTDTVLDASPPGPPDTGSQPTFLPRISDQGTRGLELLAWELQALQEQLGAAVEARRTAWAVQVLAREPEWRAAMQTTEEAVERELEVLRQTWEQGADLTQLHGLHRLVRSETGALPGWGLHVTEAVGALRSKEACLEAALGWLQEQCRQELTRLVGALPELLWIPPHGHWEP</sequence>